<dbReference type="EMBL" id="JADULK010000015">
    <property type="protein sequence ID" value="MBH1932177.1"/>
    <property type="molecule type" value="Genomic_DNA"/>
</dbReference>
<reference evidence="2 3" key="1">
    <citation type="submission" date="2020-11" db="EMBL/GenBank/DDBJ databases">
        <title>Enhanced detection system for hospital associated transmission using whole genome sequencing surveillance.</title>
        <authorList>
            <person name="Harrison L.H."/>
            <person name="Van Tyne D."/>
            <person name="Marsh J.W."/>
            <person name="Griffith M.P."/>
            <person name="Snyder D.J."/>
            <person name="Cooper V.S."/>
            <person name="Mustapha M."/>
        </authorList>
    </citation>
    <scope>NUCLEOTIDE SEQUENCE [LARGE SCALE GENOMIC DNA]</scope>
    <source>
        <strain evidence="2 3">SER00230</strain>
    </source>
</reference>
<dbReference type="Proteomes" id="UP000624159">
    <property type="component" value="Unassembled WGS sequence"/>
</dbReference>
<comment type="caution">
    <text evidence="2">The sequence shown here is derived from an EMBL/GenBank/DDBJ whole genome shotgun (WGS) entry which is preliminary data.</text>
</comment>
<dbReference type="InterPro" id="IPR028946">
    <property type="entry name" value="Ntox44"/>
</dbReference>
<gene>
    <name evidence="2" type="ORF">I5U13_21205</name>
</gene>
<name>A0ABS0MIK5_SERRU</name>
<evidence type="ECO:0000259" key="1">
    <source>
        <dbReference type="Pfam" id="PF15607"/>
    </source>
</evidence>
<proteinExistence type="predicted"/>
<organism evidence="2 3">
    <name type="scientific">Serratia rubidaea</name>
    <name type="common">Serratia marinorubra</name>
    <dbReference type="NCBI Taxonomy" id="61652"/>
    <lineage>
        <taxon>Bacteria</taxon>
        <taxon>Pseudomonadati</taxon>
        <taxon>Pseudomonadota</taxon>
        <taxon>Gammaproteobacteria</taxon>
        <taxon>Enterobacterales</taxon>
        <taxon>Yersiniaceae</taxon>
        <taxon>Serratia</taxon>
    </lineage>
</organism>
<sequence length="107" mass="12039">MTHARLHRKGAALTYIWFYYQVRNGGPWDYKQGRRQYENFGNFHYGAVGHAAGIPASILLRAAGAAQILAGTNSPEFKKYPINSYGDDPIDQVWIRAGIDYAKRSGF</sequence>
<evidence type="ECO:0000313" key="3">
    <source>
        <dbReference type="Proteomes" id="UP000624159"/>
    </source>
</evidence>
<accession>A0ABS0MIK5</accession>
<feature type="domain" description="Bacterial toxin 44" evidence="1">
    <location>
        <begin position="36"/>
        <end position="102"/>
    </location>
</feature>
<evidence type="ECO:0000313" key="2">
    <source>
        <dbReference type="EMBL" id="MBH1932177.1"/>
    </source>
</evidence>
<dbReference type="Pfam" id="PF15607">
    <property type="entry name" value="Ntox44"/>
    <property type="match status" value="1"/>
</dbReference>
<protein>
    <recommendedName>
        <fullName evidence="1">Bacterial toxin 44 domain-containing protein</fullName>
    </recommendedName>
</protein>
<keyword evidence="3" id="KW-1185">Reference proteome</keyword>